<evidence type="ECO:0000313" key="2">
    <source>
        <dbReference type="Proteomes" id="UP000240708"/>
    </source>
</evidence>
<dbReference type="AlphaFoldDB" id="A0A2P8E0U8"/>
<accession>A0A2P8E0U8</accession>
<name>A0A2P8E0U8_9BACT</name>
<dbReference type="Proteomes" id="UP000240708">
    <property type="component" value="Unassembled WGS sequence"/>
</dbReference>
<protein>
    <submittedName>
        <fullName evidence="1">Uncharacterized protein</fullName>
    </submittedName>
</protein>
<proteinExistence type="predicted"/>
<sequence>MQLGKRTIEFNFIKKTALIERCFLYEESLLVNLIITLNRPGMVYLHWQTWSQFRIHRKYSPI</sequence>
<gene>
    <name evidence="1" type="ORF">CLV48_108189</name>
</gene>
<comment type="caution">
    <text evidence="1">The sequence shown here is derived from an EMBL/GenBank/DDBJ whole genome shotgun (WGS) entry which is preliminary data.</text>
</comment>
<evidence type="ECO:0000313" key="1">
    <source>
        <dbReference type="EMBL" id="PSL03079.1"/>
    </source>
</evidence>
<organism evidence="1 2">
    <name type="scientific">Cecembia rubra</name>
    <dbReference type="NCBI Taxonomy" id="1485585"/>
    <lineage>
        <taxon>Bacteria</taxon>
        <taxon>Pseudomonadati</taxon>
        <taxon>Bacteroidota</taxon>
        <taxon>Cytophagia</taxon>
        <taxon>Cytophagales</taxon>
        <taxon>Cyclobacteriaceae</taxon>
        <taxon>Cecembia</taxon>
    </lineage>
</organism>
<reference evidence="1 2" key="1">
    <citation type="submission" date="2018-03" db="EMBL/GenBank/DDBJ databases">
        <title>Genomic Encyclopedia of Archaeal and Bacterial Type Strains, Phase II (KMG-II): from individual species to whole genera.</title>
        <authorList>
            <person name="Goeker M."/>
        </authorList>
    </citation>
    <scope>NUCLEOTIDE SEQUENCE [LARGE SCALE GENOMIC DNA]</scope>
    <source>
        <strain evidence="1 2">DSM 28057</strain>
    </source>
</reference>
<keyword evidence="2" id="KW-1185">Reference proteome</keyword>
<dbReference type="EMBL" id="PYGF01000008">
    <property type="protein sequence ID" value="PSL03079.1"/>
    <property type="molecule type" value="Genomic_DNA"/>
</dbReference>